<comment type="caution">
    <text evidence="1">The sequence shown here is derived from an EMBL/GenBank/DDBJ whole genome shotgun (WGS) entry which is preliminary data.</text>
</comment>
<proteinExistence type="predicted"/>
<keyword evidence="2" id="KW-1185">Reference proteome</keyword>
<name>A0ACB8SF01_9AGAM</name>
<accession>A0ACB8SF01</accession>
<organism evidence="1 2">
    <name type="scientific">Artomyces pyxidatus</name>
    <dbReference type="NCBI Taxonomy" id="48021"/>
    <lineage>
        <taxon>Eukaryota</taxon>
        <taxon>Fungi</taxon>
        <taxon>Dikarya</taxon>
        <taxon>Basidiomycota</taxon>
        <taxon>Agaricomycotina</taxon>
        <taxon>Agaricomycetes</taxon>
        <taxon>Russulales</taxon>
        <taxon>Auriscalpiaceae</taxon>
        <taxon>Artomyces</taxon>
    </lineage>
</organism>
<dbReference type="Proteomes" id="UP000814140">
    <property type="component" value="Unassembled WGS sequence"/>
</dbReference>
<gene>
    <name evidence="1" type="ORF">BV25DRAFT_292436</name>
</gene>
<evidence type="ECO:0000313" key="1">
    <source>
        <dbReference type="EMBL" id="KAI0055084.1"/>
    </source>
</evidence>
<evidence type="ECO:0000313" key="2">
    <source>
        <dbReference type="Proteomes" id="UP000814140"/>
    </source>
</evidence>
<dbReference type="EMBL" id="MU277313">
    <property type="protein sequence ID" value="KAI0055084.1"/>
    <property type="molecule type" value="Genomic_DNA"/>
</dbReference>
<reference evidence="1" key="1">
    <citation type="submission" date="2021-03" db="EMBL/GenBank/DDBJ databases">
        <authorList>
            <consortium name="DOE Joint Genome Institute"/>
            <person name="Ahrendt S."/>
            <person name="Looney B.P."/>
            <person name="Miyauchi S."/>
            <person name="Morin E."/>
            <person name="Drula E."/>
            <person name="Courty P.E."/>
            <person name="Chicoki N."/>
            <person name="Fauchery L."/>
            <person name="Kohler A."/>
            <person name="Kuo A."/>
            <person name="Labutti K."/>
            <person name="Pangilinan J."/>
            <person name="Lipzen A."/>
            <person name="Riley R."/>
            <person name="Andreopoulos W."/>
            <person name="He G."/>
            <person name="Johnson J."/>
            <person name="Barry K.W."/>
            <person name="Grigoriev I.V."/>
            <person name="Nagy L."/>
            <person name="Hibbett D."/>
            <person name="Henrissat B."/>
            <person name="Matheny P.B."/>
            <person name="Labbe J."/>
            <person name="Martin F."/>
        </authorList>
    </citation>
    <scope>NUCLEOTIDE SEQUENCE</scope>
    <source>
        <strain evidence="1">HHB10654</strain>
    </source>
</reference>
<protein>
    <submittedName>
        <fullName evidence="1">Uncharacterized protein</fullName>
    </submittedName>
</protein>
<reference evidence="1" key="2">
    <citation type="journal article" date="2022" name="New Phytol.">
        <title>Evolutionary transition to the ectomycorrhizal habit in the genomes of a hyperdiverse lineage of mushroom-forming fungi.</title>
        <authorList>
            <person name="Looney B."/>
            <person name="Miyauchi S."/>
            <person name="Morin E."/>
            <person name="Drula E."/>
            <person name="Courty P.E."/>
            <person name="Kohler A."/>
            <person name="Kuo A."/>
            <person name="LaButti K."/>
            <person name="Pangilinan J."/>
            <person name="Lipzen A."/>
            <person name="Riley R."/>
            <person name="Andreopoulos W."/>
            <person name="He G."/>
            <person name="Johnson J."/>
            <person name="Nolan M."/>
            <person name="Tritt A."/>
            <person name="Barry K.W."/>
            <person name="Grigoriev I.V."/>
            <person name="Nagy L.G."/>
            <person name="Hibbett D."/>
            <person name="Henrissat B."/>
            <person name="Matheny P.B."/>
            <person name="Labbe J."/>
            <person name="Martin F.M."/>
        </authorList>
    </citation>
    <scope>NUCLEOTIDE SEQUENCE</scope>
    <source>
        <strain evidence="1">HHB10654</strain>
    </source>
</reference>
<sequence>MYLVSSLSVDVWYQPLCICRVRSPILPLSRRVSTYLLIVALLSPPHSLLTAFKRPSGLRTRIDMVRSLQLSVIISTPRILQGRHMRHREYRPGRRELPGIAQSRRTVASQMSLHTTTRPLVNCCLRRHLTMIDRLWCVRFSLGIGARLYAQIPLSDWCQIFSDGSSYLADEVDIRTASVIDPVFVSTNGQPLLASKPTR</sequence>